<reference evidence="2" key="1">
    <citation type="journal article" date="2019" name="Int. J. Syst. Evol. Microbiol.">
        <title>The Global Catalogue of Microorganisms (GCM) 10K type strain sequencing project: providing services to taxonomists for standard genome sequencing and annotation.</title>
        <authorList>
            <consortium name="The Broad Institute Genomics Platform"/>
            <consortium name="The Broad Institute Genome Sequencing Center for Infectious Disease"/>
            <person name="Wu L."/>
            <person name="Ma J."/>
        </authorList>
    </citation>
    <scope>NUCLEOTIDE SEQUENCE [LARGE SCALE GENOMIC DNA]</scope>
    <source>
        <strain evidence="2">NBRC 109639</strain>
    </source>
</reference>
<protein>
    <submittedName>
        <fullName evidence="1">Uncharacterized protein</fullName>
    </submittedName>
</protein>
<comment type="caution">
    <text evidence="1">The sequence shown here is derived from an EMBL/GenBank/DDBJ whole genome shotgun (WGS) entry which is preliminary data.</text>
</comment>
<dbReference type="Proteomes" id="UP001157117">
    <property type="component" value="Unassembled WGS sequence"/>
</dbReference>
<proteinExistence type="predicted"/>
<name>A0ABQ6EAS4_9SPHN</name>
<organism evidence="1 2">
    <name type="scientific">Sphingomonas psychrolutea</name>
    <dbReference type="NCBI Taxonomy" id="1259676"/>
    <lineage>
        <taxon>Bacteria</taxon>
        <taxon>Pseudomonadati</taxon>
        <taxon>Pseudomonadota</taxon>
        <taxon>Alphaproteobacteria</taxon>
        <taxon>Sphingomonadales</taxon>
        <taxon>Sphingomonadaceae</taxon>
        <taxon>Sphingomonas</taxon>
    </lineage>
</organism>
<dbReference type="EMBL" id="BSPT01000017">
    <property type="protein sequence ID" value="GLT04921.1"/>
    <property type="molecule type" value="Genomic_DNA"/>
</dbReference>
<evidence type="ECO:0000313" key="1">
    <source>
        <dbReference type="EMBL" id="GLT04921.1"/>
    </source>
</evidence>
<keyword evidence="2" id="KW-1185">Reference proteome</keyword>
<evidence type="ECO:0000313" key="2">
    <source>
        <dbReference type="Proteomes" id="UP001157117"/>
    </source>
</evidence>
<gene>
    <name evidence="1" type="ORF">GCM10007926_18520</name>
</gene>
<accession>A0ABQ6EAS4</accession>
<sequence length="58" mass="6274">MKPMGFVAKAKGPLHAIITWPVGAGLSDFAAISTITEHCGHGDLIETHLPVRLARKRR</sequence>